<name>A0A4R3U6V5_ROSSA</name>
<proteinExistence type="predicted"/>
<reference evidence="2 3" key="1">
    <citation type="submission" date="2019-03" db="EMBL/GenBank/DDBJ databases">
        <title>Genomic Encyclopedia of Type Strains, Phase IV (KMG-IV): sequencing the most valuable type-strain genomes for metagenomic binning, comparative biology and taxonomic classification.</title>
        <authorList>
            <person name="Goeker M."/>
        </authorList>
    </citation>
    <scope>NUCLEOTIDE SEQUENCE [LARGE SCALE GENOMIC DNA]</scope>
    <source>
        <strain evidence="2 3">DSM 654</strain>
    </source>
</reference>
<gene>
    <name evidence="2" type="ORF">EV671_10821</name>
</gene>
<comment type="caution">
    <text evidence="2">The sequence shown here is derived from an EMBL/GenBank/DDBJ whole genome shotgun (WGS) entry which is preliminary data.</text>
</comment>
<feature type="region of interest" description="Disordered" evidence="1">
    <location>
        <begin position="1"/>
        <end position="30"/>
    </location>
</feature>
<organism evidence="2 3">
    <name type="scientific">Roseateles saccharophilus</name>
    <name type="common">Pseudomonas saccharophila</name>
    <dbReference type="NCBI Taxonomy" id="304"/>
    <lineage>
        <taxon>Bacteria</taxon>
        <taxon>Pseudomonadati</taxon>
        <taxon>Pseudomonadota</taxon>
        <taxon>Betaproteobacteria</taxon>
        <taxon>Burkholderiales</taxon>
        <taxon>Sphaerotilaceae</taxon>
        <taxon>Roseateles</taxon>
    </lineage>
</organism>
<dbReference type="RefSeq" id="WP_277592524.1">
    <property type="nucleotide sequence ID" value="NZ_CBCSGL010000120.1"/>
</dbReference>
<evidence type="ECO:0000313" key="2">
    <source>
        <dbReference type="EMBL" id="TCU81285.1"/>
    </source>
</evidence>
<sequence>MQEMSTLVRNTCRTPGTESHSPTFYVTTQANPTQHRALELIRL</sequence>
<accession>A0A4R3U6V5</accession>
<dbReference type="Proteomes" id="UP000295110">
    <property type="component" value="Unassembled WGS sequence"/>
</dbReference>
<evidence type="ECO:0000256" key="1">
    <source>
        <dbReference type="SAM" id="MobiDB-lite"/>
    </source>
</evidence>
<keyword evidence="3" id="KW-1185">Reference proteome</keyword>
<evidence type="ECO:0000313" key="3">
    <source>
        <dbReference type="Proteomes" id="UP000295110"/>
    </source>
</evidence>
<dbReference type="AlphaFoldDB" id="A0A4R3U6V5"/>
<dbReference type="EMBL" id="SMBU01000082">
    <property type="protein sequence ID" value="TCU81285.1"/>
    <property type="molecule type" value="Genomic_DNA"/>
</dbReference>
<protein>
    <submittedName>
        <fullName evidence="2">Uncharacterized protein</fullName>
    </submittedName>
</protein>